<comment type="catalytic activity">
    <reaction evidence="1">
        <text>ATP + protein L-histidine = ADP + protein N-phospho-L-histidine.</text>
        <dbReference type="EC" id="2.7.13.3"/>
    </reaction>
</comment>
<sequence length="464" mass="52088">MRRGYKFKQSLLSRYLLLLLTALLFIPIAIPASMTASWLVNRLLSAQKDHGEPLRYGTGLDIEWAWHGEAELLGGATDEQLDAKLHELKNRYPDASLFRVDGSGRTRLQLPVQENMPTIWTADYAIAFMKARTIEKSEPFTVVAFIGGDSSLQSGFMVLELPRAFLVRSRPEGRSDTAFFGYILTIMLIVFIFMSYGFFHRIRRRLLSLEAAMTLPGQSGIPLPVSIGRPDEIGQLKMAFNAMIDELTRSKRREKEEEELRQRLIGSLSHDLRTPLTVIGSHLYSLEREPLSGEGRRSIQLMQMKISDLDRLLDHLLSYNLLLNGKYALYPQRMDVLRLVRQSAAAWYPLWESAGLEAELSLPETPIVWEVDEQGFYRVLDNLFQNVVRHAGGGGFIGISVEERYGLAALVIADRGNGMESTGSTKGAGLGLSVVDLLLKEMKLLREAESSSAGTRVYIVPIPI</sequence>
<protein>
    <recommendedName>
        <fullName evidence="3">histidine kinase</fullName>
        <ecNumber evidence="3">2.7.13.3</ecNumber>
    </recommendedName>
</protein>
<evidence type="ECO:0000256" key="6">
    <source>
        <dbReference type="ARBA" id="ARBA00022679"/>
    </source>
</evidence>
<evidence type="ECO:0000256" key="13">
    <source>
        <dbReference type="ARBA" id="ARBA00023136"/>
    </source>
</evidence>
<evidence type="ECO:0000313" key="18">
    <source>
        <dbReference type="Proteomes" id="UP000307943"/>
    </source>
</evidence>
<evidence type="ECO:0000256" key="4">
    <source>
        <dbReference type="ARBA" id="ARBA00022475"/>
    </source>
</evidence>
<evidence type="ECO:0000256" key="3">
    <source>
        <dbReference type="ARBA" id="ARBA00012438"/>
    </source>
</evidence>
<dbReference type="InterPro" id="IPR005467">
    <property type="entry name" value="His_kinase_dom"/>
</dbReference>
<accession>A0A5C4T6Y1</accession>
<dbReference type="GO" id="GO:0005524">
    <property type="term" value="F:ATP binding"/>
    <property type="evidence" value="ECO:0007669"/>
    <property type="project" value="UniProtKB-KW"/>
</dbReference>
<comment type="subcellular location">
    <subcellularLocation>
        <location evidence="2">Cell membrane</location>
        <topology evidence="2">Multi-pass membrane protein</topology>
    </subcellularLocation>
</comment>
<evidence type="ECO:0000256" key="10">
    <source>
        <dbReference type="ARBA" id="ARBA00022840"/>
    </source>
</evidence>
<comment type="caution">
    <text evidence="17">The sequence shown here is derived from an EMBL/GenBank/DDBJ whole genome shotgun (WGS) entry which is preliminary data.</text>
</comment>
<feature type="domain" description="HAMP" evidence="16">
    <location>
        <begin position="200"/>
        <end position="252"/>
    </location>
</feature>
<dbReference type="SMART" id="SM00304">
    <property type="entry name" value="HAMP"/>
    <property type="match status" value="1"/>
</dbReference>
<keyword evidence="8" id="KW-0547">Nucleotide-binding</keyword>
<evidence type="ECO:0000256" key="9">
    <source>
        <dbReference type="ARBA" id="ARBA00022777"/>
    </source>
</evidence>
<evidence type="ECO:0000256" key="1">
    <source>
        <dbReference type="ARBA" id="ARBA00000085"/>
    </source>
</evidence>
<dbReference type="Proteomes" id="UP000307943">
    <property type="component" value="Unassembled WGS sequence"/>
</dbReference>
<dbReference type="AlphaFoldDB" id="A0A5C4T6Y1"/>
<dbReference type="Pfam" id="PF00672">
    <property type="entry name" value="HAMP"/>
    <property type="match status" value="1"/>
</dbReference>
<evidence type="ECO:0000256" key="14">
    <source>
        <dbReference type="SAM" id="Phobius"/>
    </source>
</evidence>
<dbReference type="EMBL" id="VDCQ01000025">
    <property type="protein sequence ID" value="TNJ64854.1"/>
    <property type="molecule type" value="Genomic_DNA"/>
</dbReference>
<dbReference type="InterPro" id="IPR050398">
    <property type="entry name" value="HssS/ArlS-like"/>
</dbReference>
<dbReference type="CDD" id="cd06225">
    <property type="entry name" value="HAMP"/>
    <property type="match status" value="1"/>
</dbReference>
<evidence type="ECO:0000259" key="15">
    <source>
        <dbReference type="PROSITE" id="PS50109"/>
    </source>
</evidence>
<dbReference type="SMART" id="SM00387">
    <property type="entry name" value="HATPase_c"/>
    <property type="match status" value="1"/>
</dbReference>
<keyword evidence="6" id="KW-0808">Transferase</keyword>
<dbReference type="Gene3D" id="1.10.287.130">
    <property type="match status" value="1"/>
</dbReference>
<dbReference type="InterPro" id="IPR003594">
    <property type="entry name" value="HATPase_dom"/>
</dbReference>
<keyword evidence="10" id="KW-0067">ATP-binding</keyword>
<feature type="domain" description="Histidine kinase" evidence="15">
    <location>
        <begin position="267"/>
        <end position="464"/>
    </location>
</feature>
<dbReference type="EC" id="2.7.13.3" evidence="3"/>
<dbReference type="CDD" id="cd00082">
    <property type="entry name" value="HisKA"/>
    <property type="match status" value="1"/>
</dbReference>
<keyword evidence="11 14" id="KW-1133">Transmembrane helix</keyword>
<dbReference type="Gene3D" id="6.10.340.10">
    <property type="match status" value="1"/>
</dbReference>
<keyword evidence="12" id="KW-0902">Two-component regulatory system</keyword>
<keyword evidence="18" id="KW-1185">Reference proteome</keyword>
<dbReference type="PANTHER" id="PTHR45528">
    <property type="entry name" value="SENSOR HISTIDINE KINASE CPXA"/>
    <property type="match status" value="1"/>
</dbReference>
<evidence type="ECO:0000256" key="7">
    <source>
        <dbReference type="ARBA" id="ARBA00022692"/>
    </source>
</evidence>
<dbReference type="GO" id="GO:0005886">
    <property type="term" value="C:plasma membrane"/>
    <property type="evidence" value="ECO:0007669"/>
    <property type="project" value="UniProtKB-SubCell"/>
</dbReference>
<dbReference type="Gene3D" id="3.30.565.10">
    <property type="entry name" value="Histidine kinase-like ATPase, C-terminal domain"/>
    <property type="match status" value="1"/>
</dbReference>
<dbReference type="Pfam" id="PF00512">
    <property type="entry name" value="HisKA"/>
    <property type="match status" value="1"/>
</dbReference>
<dbReference type="PROSITE" id="PS50885">
    <property type="entry name" value="HAMP"/>
    <property type="match status" value="1"/>
</dbReference>
<evidence type="ECO:0000259" key="16">
    <source>
        <dbReference type="PROSITE" id="PS50885"/>
    </source>
</evidence>
<organism evidence="17 18">
    <name type="scientific">Paenibacillus hemerocallicola</name>
    <dbReference type="NCBI Taxonomy" id="1172614"/>
    <lineage>
        <taxon>Bacteria</taxon>
        <taxon>Bacillati</taxon>
        <taxon>Bacillota</taxon>
        <taxon>Bacilli</taxon>
        <taxon>Bacillales</taxon>
        <taxon>Paenibacillaceae</taxon>
        <taxon>Paenibacillus</taxon>
    </lineage>
</organism>
<keyword evidence="5" id="KW-0597">Phosphoprotein</keyword>
<reference evidence="17 18" key="1">
    <citation type="submission" date="2019-05" db="EMBL/GenBank/DDBJ databases">
        <title>We sequenced the genome of Paenibacillus hemerocallicola KCTC 33185 for further insight into its adaptation and study the phylogeny of Paenibacillus.</title>
        <authorList>
            <person name="Narsing Rao M.P."/>
        </authorList>
    </citation>
    <scope>NUCLEOTIDE SEQUENCE [LARGE SCALE GENOMIC DNA]</scope>
    <source>
        <strain evidence="17 18">KCTC 33185</strain>
    </source>
</reference>
<dbReference type="PANTHER" id="PTHR45528:SF9">
    <property type="entry name" value="SENSOR HISTIDINE KINASE YBDK"/>
    <property type="match status" value="1"/>
</dbReference>
<dbReference type="InterPro" id="IPR003660">
    <property type="entry name" value="HAMP_dom"/>
</dbReference>
<evidence type="ECO:0000313" key="17">
    <source>
        <dbReference type="EMBL" id="TNJ64854.1"/>
    </source>
</evidence>
<dbReference type="RefSeq" id="WP_139603728.1">
    <property type="nucleotide sequence ID" value="NZ_VDCQ01000025.1"/>
</dbReference>
<proteinExistence type="predicted"/>
<name>A0A5C4T6Y1_9BACL</name>
<evidence type="ECO:0000256" key="2">
    <source>
        <dbReference type="ARBA" id="ARBA00004651"/>
    </source>
</evidence>
<keyword evidence="4" id="KW-1003">Cell membrane</keyword>
<dbReference type="InterPro" id="IPR036097">
    <property type="entry name" value="HisK_dim/P_sf"/>
</dbReference>
<evidence type="ECO:0000256" key="12">
    <source>
        <dbReference type="ARBA" id="ARBA00023012"/>
    </source>
</evidence>
<keyword evidence="7 14" id="KW-0812">Transmembrane</keyword>
<keyword evidence="13 14" id="KW-0472">Membrane</keyword>
<keyword evidence="9 17" id="KW-0418">Kinase</keyword>
<dbReference type="Pfam" id="PF02518">
    <property type="entry name" value="HATPase_c"/>
    <property type="match status" value="1"/>
</dbReference>
<evidence type="ECO:0000256" key="11">
    <source>
        <dbReference type="ARBA" id="ARBA00022989"/>
    </source>
</evidence>
<evidence type="ECO:0000256" key="8">
    <source>
        <dbReference type="ARBA" id="ARBA00022741"/>
    </source>
</evidence>
<evidence type="ECO:0000256" key="5">
    <source>
        <dbReference type="ARBA" id="ARBA00022553"/>
    </source>
</evidence>
<dbReference type="SMART" id="SM00388">
    <property type="entry name" value="HisKA"/>
    <property type="match status" value="1"/>
</dbReference>
<dbReference type="InterPro" id="IPR036890">
    <property type="entry name" value="HATPase_C_sf"/>
</dbReference>
<dbReference type="PROSITE" id="PS50109">
    <property type="entry name" value="HIS_KIN"/>
    <property type="match status" value="1"/>
</dbReference>
<dbReference type="SUPFAM" id="SSF47384">
    <property type="entry name" value="Homodimeric domain of signal transducing histidine kinase"/>
    <property type="match status" value="1"/>
</dbReference>
<dbReference type="OrthoDB" id="14660at2"/>
<dbReference type="SUPFAM" id="SSF55874">
    <property type="entry name" value="ATPase domain of HSP90 chaperone/DNA topoisomerase II/histidine kinase"/>
    <property type="match status" value="1"/>
</dbReference>
<feature type="transmembrane region" description="Helical" evidence="14">
    <location>
        <begin position="179"/>
        <end position="199"/>
    </location>
</feature>
<dbReference type="InterPro" id="IPR003661">
    <property type="entry name" value="HisK_dim/P_dom"/>
</dbReference>
<gene>
    <name evidence="17" type="ORF">FE784_18610</name>
</gene>
<dbReference type="GO" id="GO:0000155">
    <property type="term" value="F:phosphorelay sensor kinase activity"/>
    <property type="evidence" value="ECO:0007669"/>
    <property type="project" value="InterPro"/>
</dbReference>